<accession>B2KBJ2</accession>
<dbReference type="KEGG" id="emi:Emin_0457"/>
<organism evidence="2 3">
    <name type="scientific">Elusimicrobium minutum (strain Pei191)</name>
    <dbReference type="NCBI Taxonomy" id="445932"/>
    <lineage>
        <taxon>Bacteria</taxon>
        <taxon>Pseudomonadati</taxon>
        <taxon>Elusimicrobiota</taxon>
        <taxon>Elusimicrobia</taxon>
        <taxon>Elusimicrobiales</taxon>
        <taxon>Elusimicrobiaceae</taxon>
        <taxon>Elusimicrobium</taxon>
    </lineage>
</organism>
<evidence type="ECO:0000313" key="2">
    <source>
        <dbReference type="EMBL" id="ACC98014.1"/>
    </source>
</evidence>
<proteinExistence type="predicted"/>
<feature type="chain" id="PRO_5002778309" evidence="1">
    <location>
        <begin position="25"/>
        <end position="64"/>
    </location>
</feature>
<dbReference type="AlphaFoldDB" id="B2KBJ2"/>
<sequence>MGCYTNKAKCFVLFFAFLYLCVYSHSTCVELTAGNFVCDYNEGETDIFSDSISADTLRMTLLAR</sequence>
<evidence type="ECO:0000256" key="1">
    <source>
        <dbReference type="SAM" id="SignalP"/>
    </source>
</evidence>
<dbReference type="HOGENOM" id="CLU_2860631_0_0_0"/>
<protein>
    <submittedName>
        <fullName evidence="2">Uncharacterized protein</fullName>
    </submittedName>
</protein>
<keyword evidence="1" id="KW-0732">Signal</keyword>
<name>B2KBJ2_ELUMP</name>
<dbReference type="Proteomes" id="UP000001029">
    <property type="component" value="Chromosome"/>
</dbReference>
<feature type="signal peptide" evidence="1">
    <location>
        <begin position="1"/>
        <end position="24"/>
    </location>
</feature>
<evidence type="ECO:0000313" key="3">
    <source>
        <dbReference type="Proteomes" id="UP000001029"/>
    </source>
</evidence>
<gene>
    <name evidence="2" type="ordered locus">Emin_0457</name>
</gene>
<dbReference type="EMBL" id="CP001055">
    <property type="protein sequence ID" value="ACC98014.1"/>
    <property type="molecule type" value="Genomic_DNA"/>
</dbReference>
<reference evidence="2 3" key="1">
    <citation type="journal article" date="2009" name="Appl. Environ. Microbiol.">
        <title>Genomic analysis of 'Elusimicrobium minutum,' the first cultivated representative of the phylum 'Elusimicrobia' (formerly termite group 1).</title>
        <authorList>
            <person name="Herlemann D.P.R."/>
            <person name="Geissinger O."/>
            <person name="Ikeda-Ohtsubo W."/>
            <person name="Kunin V."/>
            <person name="Sun H."/>
            <person name="Lapidus A."/>
            <person name="Hugenholtz P."/>
            <person name="Brune A."/>
        </authorList>
    </citation>
    <scope>NUCLEOTIDE SEQUENCE [LARGE SCALE GENOMIC DNA]</scope>
    <source>
        <strain evidence="2 3">Pei191</strain>
    </source>
</reference>
<keyword evidence="3" id="KW-1185">Reference proteome</keyword>